<dbReference type="AlphaFoldDB" id="A0A0C3K0D0"/>
<name>A0A0C3K0D0_PISTI</name>
<evidence type="ECO:0000313" key="2">
    <source>
        <dbReference type="EMBL" id="KIO03082.1"/>
    </source>
</evidence>
<keyword evidence="1" id="KW-1133">Transmembrane helix</keyword>
<dbReference type="InParanoid" id="A0A0C3K0D0"/>
<dbReference type="Proteomes" id="UP000054217">
    <property type="component" value="Unassembled WGS sequence"/>
</dbReference>
<keyword evidence="3" id="KW-1185">Reference proteome</keyword>
<sequence>MSGPLPANLSRGSHLCTYTSLHTWISNIMFPFEVVVSIINFSTSIRLKSTRVRTKGYITPGSNAVIRASQLKPTCGVVGDLVFNLQAIP</sequence>
<feature type="transmembrane region" description="Helical" evidence="1">
    <location>
        <begin position="28"/>
        <end position="47"/>
    </location>
</feature>
<reference evidence="2 3" key="1">
    <citation type="submission" date="2014-04" db="EMBL/GenBank/DDBJ databases">
        <authorList>
            <consortium name="DOE Joint Genome Institute"/>
            <person name="Kuo A."/>
            <person name="Kohler A."/>
            <person name="Costa M.D."/>
            <person name="Nagy L.G."/>
            <person name="Floudas D."/>
            <person name="Copeland A."/>
            <person name="Barry K.W."/>
            <person name="Cichocki N."/>
            <person name="Veneault-Fourrey C."/>
            <person name="LaButti K."/>
            <person name="Lindquist E.A."/>
            <person name="Lipzen A."/>
            <person name="Lundell T."/>
            <person name="Morin E."/>
            <person name="Murat C."/>
            <person name="Sun H."/>
            <person name="Tunlid A."/>
            <person name="Henrissat B."/>
            <person name="Grigoriev I.V."/>
            <person name="Hibbett D.S."/>
            <person name="Martin F."/>
            <person name="Nordberg H.P."/>
            <person name="Cantor M.N."/>
            <person name="Hua S.X."/>
        </authorList>
    </citation>
    <scope>NUCLEOTIDE SEQUENCE [LARGE SCALE GENOMIC DNA]</scope>
    <source>
        <strain evidence="2 3">Marx 270</strain>
    </source>
</reference>
<organism evidence="2 3">
    <name type="scientific">Pisolithus tinctorius Marx 270</name>
    <dbReference type="NCBI Taxonomy" id="870435"/>
    <lineage>
        <taxon>Eukaryota</taxon>
        <taxon>Fungi</taxon>
        <taxon>Dikarya</taxon>
        <taxon>Basidiomycota</taxon>
        <taxon>Agaricomycotina</taxon>
        <taxon>Agaricomycetes</taxon>
        <taxon>Agaricomycetidae</taxon>
        <taxon>Boletales</taxon>
        <taxon>Sclerodermatineae</taxon>
        <taxon>Pisolithaceae</taxon>
        <taxon>Pisolithus</taxon>
    </lineage>
</organism>
<keyword evidence="1" id="KW-0812">Transmembrane</keyword>
<proteinExistence type="predicted"/>
<keyword evidence="1" id="KW-0472">Membrane</keyword>
<accession>A0A0C3K0D0</accession>
<reference evidence="3" key="2">
    <citation type="submission" date="2015-01" db="EMBL/GenBank/DDBJ databases">
        <title>Evolutionary Origins and Diversification of the Mycorrhizal Mutualists.</title>
        <authorList>
            <consortium name="DOE Joint Genome Institute"/>
            <consortium name="Mycorrhizal Genomics Consortium"/>
            <person name="Kohler A."/>
            <person name="Kuo A."/>
            <person name="Nagy L.G."/>
            <person name="Floudas D."/>
            <person name="Copeland A."/>
            <person name="Barry K.W."/>
            <person name="Cichocki N."/>
            <person name="Veneault-Fourrey C."/>
            <person name="LaButti K."/>
            <person name="Lindquist E.A."/>
            <person name="Lipzen A."/>
            <person name="Lundell T."/>
            <person name="Morin E."/>
            <person name="Murat C."/>
            <person name="Riley R."/>
            <person name="Ohm R."/>
            <person name="Sun H."/>
            <person name="Tunlid A."/>
            <person name="Henrissat B."/>
            <person name="Grigoriev I.V."/>
            <person name="Hibbett D.S."/>
            <person name="Martin F."/>
        </authorList>
    </citation>
    <scope>NUCLEOTIDE SEQUENCE [LARGE SCALE GENOMIC DNA]</scope>
    <source>
        <strain evidence="3">Marx 270</strain>
    </source>
</reference>
<protein>
    <submittedName>
        <fullName evidence="2">Uncharacterized protein</fullName>
    </submittedName>
</protein>
<evidence type="ECO:0000313" key="3">
    <source>
        <dbReference type="Proteomes" id="UP000054217"/>
    </source>
</evidence>
<dbReference type="EMBL" id="KN831978">
    <property type="protein sequence ID" value="KIO03082.1"/>
    <property type="molecule type" value="Genomic_DNA"/>
</dbReference>
<evidence type="ECO:0000256" key="1">
    <source>
        <dbReference type="SAM" id="Phobius"/>
    </source>
</evidence>
<gene>
    <name evidence="2" type="ORF">M404DRAFT_1001702</name>
</gene>
<dbReference type="HOGENOM" id="CLU_2455633_0_0_1"/>